<gene>
    <name evidence="2" type="ORF">GMPD_15590</name>
</gene>
<dbReference type="Gene3D" id="3.40.1440.10">
    <property type="entry name" value="GIY-YIG endonuclease"/>
    <property type="match status" value="1"/>
</dbReference>
<dbReference type="InterPro" id="IPR000305">
    <property type="entry name" value="GIY-YIG_endonuc"/>
</dbReference>
<feature type="domain" description="GIY-YIG" evidence="1">
    <location>
        <begin position="45"/>
        <end position="127"/>
    </location>
</feature>
<name>A0A6V8MU58_9BACT</name>
<dbReference type="AlphaFoldDB" id="A0A6V8MU58"/>
<evidence type="ECO:0000259" key="1">
    <source>
        <dbReference type="PROSITE" id="PS50164"/>
    </source>
</evidence>
<evidence type="ECO:0000313" key="3">
    <source>
        <dbReference type="Proteomes" id="UP000568888"/>
    </source>
</evidence>
<dbReference type="PROSITE" id="PS50164">
    <property type="entry name" value="GIY_YIG"/>
    <property type="match status" value="1"/>
</dbReference>
<dbReference type="InterPro" id="IPR035901">
    <property type="entry name" value="GIY-YIG_endonuc_sf"/>
</dbReference>
<accession>A0A6V8MU58</accession>
<proteinExistence type="predicted"/>
<dbReference type="Proteomes" id="UP000568888">
    <property type="component" value="Unassembled WGS sequence"/>
</dbReference>
<organism evidence="2 3">
    <name type="scientific">Geomonas paludis</name>
    <dbReference type="NCBI Taxonomy" id="2740185"/>
    <lineage>
        <taxon>Bacteria</taxon>
        <taxon>Pseudomonadati</taxon>
        <taxon>Thermodesulfobacteriota</taxon>
        <taxon>Desulfuromonadia</taxon>
        <taxon>Geobacterales</taxon>
        <taxon>Geobacteraceae</taxon>
        <taxon>Geomonas</taxon>
    </lineage>
</organism>
<dbReference type="EMBL" id="BLXY01000002">
    <property type="protein sequence ID" value="GFO63640.1"/>
    <property type="molecule type" value="Genomic_DNA"/>
</dbReference>
<sequence length="131" mass="14627">MNAADYDALKLAVDDLNIRYPRPNLNLVLNSLAPVATNDMWQNADKKGLYFLFDASGTLQYIGKASFNSNIGIRLGVRFSCKDCRCLDDRFSSISMLATIALEDERAFEASSIEEYLITELQPPLNVVGIR</sequence>
<reference evidence="3" key="1">
    <citation type="submission" date="2020-06" db="EMBL/GenBank/DDBJ databases">
        <title>Draft genomic sequecing of Geomonas sp. Red736.</title>
        <authorList>
            <person name="Itoh H."/>
            <person name="Xu Z.X."/>
            <person name="Ushijima N."/>
            <person name="Masuda Y."/>
            <person name="Shiratori Y."/>
            <person name="Senoo K."/>
        </authorList>
    </citation>
    <scope>NUCLEOTIDE SEQUENCE [LARGE SCALE GENOMIC DNA]</scope>
    <source>
        <strain evidence="3">Red736</strain>
    </source>
</reference>
<dbReference type="RefSeq" id="WP_183346484.1">
    <property type="nucleotide sequence ID" value="NZ_BLXY01000002.1"/>
</dbReference>
<comment type="caution">
    <text evidence="2">The sequence shown here is derived from an EMBL/GenBank/DDBJ whole genome shotgun (WGS) entry which is preliminary data.</text>
</comment>
<protein>
    <recommendedName>
        <fullName evidence="1">GIY-YIG domain-containing protein</fullName>
    </recommendedName>
</protein>
<evidence type="ECO:0000313" key="2">
    <source>
        <dbReference type="EMBL" id="GFO63640.1"/>
    </source>
</evidence>